<dbReference type="SUPFAM" id="SSF56300">
    <property type="entry name" value="Metallo-dependent phosphatases"/>
    <property type="match status" value="1"/>
</dbReference>
<reference evidence="8" key="1">
    <citation type="submission" date="2020-10" db="EMBL/GenBank/DDBJ databases">
        <authorList>
            <person name="Gilroy R."/>
        </authorList>
    </citation>
    <scope>NUCLEOTIDE SEQUENCE</scope>
    <source>
        <strain evidence="8">CHK123-3438</strain>
    </source>
</reference>
<dbReference type="PANTHER" id="PTHR42988:SF2">
    <property type="entry name" value="CYCLIC NUCLEOTIDE PHOSPHODIESTERASE CBUA0032-RELATED"/>
    <property type="match status" value="1"/>
</dbReference>
<proteinExistence type="inferred from homology"/>
<dbReference type="InterPro" id="IPR050884">
    <property type="entry name" value="CNP_phosphodiesterase-III"/>
</dbReference>
<evidence type="ECO:0000256" key="5">
    <source>
        <dbReference type="SAM" id="MobiDB-lite"/>
    </source>
</evidence>
<dbReference type="AlphaFoldDB" id="A0A9D1KFZ5"/>
<dbReference type="Pfam" id="PF17839">
    <property type="entry name" value="CNP_C_terminal"/>
    <property type="match status" value="1"/>
</dbReference>
<reference evidence="8" key="2">
    <citation type="journal article" date="2021" name="PeerJ">
        <title>Extensive microbial diversity within the chicken gut microbiome revealed by metagenomics and culture.</title>
        <authorList>
            <person name="Gilroy R."/>
            <person name="Ravi A."/>
            <person name="Getino M."/>
            <person name="Pursley I."/>
            <person name="Horton D.L."/>
            <person name="Alikhan N.F."/>
            <person name="Baker D."/>
            <person name="Gharbi K."/>
            <person name="Hall N."/>
            <person name="Watson M."/>
            <person name="Adriaenssens E.M."/>
            <person name="Foster-Nyarko E."/>
            <person name="Jarju S."/>
            <person name="Secka A."/>
            <person name="Antonio M."/>
            <person name="Oren A."/>
            <person name="Chaudhuri R.R."/>
            <person name="La Ragione R."/>
            <person name="Hildebrand F."/>
            <person name="Pallen M.J."/>
        </authorList>
    </citation>
    <scope>NUCLEOTIDE SEQUENCE</scope>
    <source>
        <strain evidence="8">CHK123-3438</strain>
    </source>
</reference>
<dbReference type="PROSITE" id="PS51257">
    <property type="entry name" value="PROKAR_LIPOPROTEIN"/>
    <property type="match status" value="1"/>
</dbReference>
<dbReference type="Proteomes" id="UP000886860">
    <property type="component" value="Unassembled WGS sequence"/>
</dbReference>
<feature type="compositionally biased region" description="Basic and acidic residues" evidence="5">
    <location>
        <begin position="51"/>
        <end position="65"/>
    </location>
</feature>
<evidence type="ECO:0000259" key="6">
    <source>
        <dbReference type="Pfam" id="PF00149"/>
    </source>
</evidence>
<evidence type="ECO:0000256" key="2">
    <source>
        <dbReference type="ARBA" id="ARBA00022801"/>
    </source>
</evidence>
<dbReference type="Gene3D" id="3.60.21.10">
    <property type="match status" value="1"/>
</dbReference>
<feature type="domain" description="Calcineurin-like phosphoesterase" evidence="6">
    <location>
        <begin position="86"/>
        <end position="325"/>
    </location>
</feature>
<dbReference type="InterPro" id="IPR004843">
    <property type="entry name" value="Calcineurin-like_PHP"/>
</dbReference>
<evidence type="ECO:0000256" key="4">
    <source>
        <dbReference type="ARBA" id="ARBA00025742"/>
    </source>
</evidence>
<dbReference type="GO" id="GO:0016787">
    <property type="term" value="F:hydrolase activity"/>
    <property type="evidence" value="ECO:0007669"/>
    <property type="project" value="UniProtKB-KW"/>
</dbReference>
<dbReference type="InterPro" id="IPR029052">
    <property type="entry name" value="Metallo-depent_PP-like"/>
</dbReference>
<dbReference type="GO" id="GO:0046872">
    <property type="term" value="F:metal ion binding"/>
    <property type="evidence" value="ECO:0007669"/>
    <property type="project" value="UniProtKB-KW"/>
</dbReference>
<evidence type="ECO:0000259" key="7">
    <source>
        <dbReference type="Pfam" id="PF17839"/>
    </source>
</evidence>
<keyword evidence="3" id="KW-0408">Iron</keyword>
<comment type="similarity">
    <text evidence="4">Belongs to the cyclic nucleotide phosphodiesterase class-III family.</text>
</comment>
<keyword evidence="2" id="KW-0378">Hydrolase</keyword>
<organism evidence="8 9">
    <name type="scientific">Candidatus Caccovicinus merdipullorum</name>
    <dbReference type="NCBI Taxonomy" id="2840724"/>
    <lineage>
        <taxon>Bacteria</taxon>
        <taxon>Bacillati</taxon>
        <taxon>Bacillota</taxon>
        <taxon>Clostridia</taxon>
        <taxon>Eubacteriales</taxon>
        <taxon>Candidatus Caccovicinus</taxon>
    </lineage>
</organism>
<dbReference type="EMBL" id="DVKS01000227">
    <property type="protein sequence ID" value="HIT43123.1"/>
    <property type="molecule type" value="Genomic_DNA"/>
</dbReference>
<feature type="region of interest" description="Disordered" evidence="5">
    <location>
        <begin position="39"/>
        <end position="68"/>
    </location>
</feature>
<evidence type="ECO:0000313" key="9">
    <source>
        <dbReference type="Proteomes" id="UP000886860"/>
    </source>
</evidence>
<accession>A0A9D1KFZ5</accession>
<feature type="domain" description="Cyclic nucleotide phosphodiesterase C-terminal" evidence="7">
    <location>
        <begin position="375"/>
        <end position="484"/>
    </location>
</feature>
<evidence type="ECO:0000256" key="3">
    <source>
        <dbReference type="ARBA" id="ARBA00023004"/>
    </source>
</evidence>
<evidence type="ECO:0000313" key="8">
    <source>
        <dbReference type="EMBL" id="HIT43123.1"/>
    </source>
</evidence>
<sequence>MRLDDKKAKGRDPMWGSILRLAVYGILFAALLTGCTRREETGGTEPVTEETTQRPSEETEEKPTEPIEEIIEPFPEEEVKEEPPGLKIIIATDMHYLARELTDMGSGFVDMVEHGDGKVTNYIWQIMDAFTEEVIQEKPDLLLLTGDLSLDGELRSHMEFAGYLEKLEGEGIPVAVIPGNHDINNAGASRFYDGKKAPAETTSPEQFYEIYRDYGYDEAVSRDSESLSYVYPISDRVWGLMLDSCQYKNGRLTGGMIDTETYSWIEEQLDAAYEENVMILPLSHHNLLDQSQIYQDDCTIEHSERLTELLVGWGAPLYLSGHLHVQHYTNSDPEWGGETGIYEIVTSSLATPPCQYGILYYQDNGYFQYETQIVDVDSWAEETGQTDENLLNFSQYRTPFLEKVFYNQAYDKLTRMPDLDLTQDEMDRMSRMYARANCYYYWGRAIEIAQELHSSEEYQLWMEHAGTSLPSEYLDYILDEARTDYNRLTWP</sequence>
<name>A0A9D1KFZ5_9FIRM</name>
<dbReference type="PANTHER" id="PTHR42988">
    <property type="entry name" value="PHOSPHOHYDROLASE"/>
    <property type="match status" value="1"/>
</dbReference>
<keyword evidence="1" id="KW-0479">Metal-binding</keyword>
<evidence type="ECO:0000256" key="1">
    <source>
        <dbReference type="ARBA" id="ARBA00022723"/>
    </source>
</evidence>
<dbReference type="InterPro" id="IPR040869">
    <property type="entry name" value="CNP_C"/>
</dbReference>
<protein>
    <submittedName>
        <fullName evidence="8">Metallophosphoesterase</fullName>
    </submittedName>
</protein>
<dbReference type="Gene3D" id="1.10.246.180">
    <property type="match status" value="1"/>
</dbReference>
<dbReference type="Pfam" id="PF00149">
    <property type="entry name" value="Metallophos"/>
    <property type="match status" value="1"/>
</dbReference>
<gene>
    <name evidence="8" type="ORF">IAB60_13685</name>
</gene>
<comment type="caution">
    <text evidence="8">The sequence shown here is derived from an EMBL/GenBank/DDBJ whole genome shotgun (WGS) entry which is preliminary data.</text>
</comment>